<dbReference type="SUPFAM" id="SSF55331">
    <property type="entry name" value="Tautomerase/MIF"/>
    <property type="match status" value="1"/>
</dbReference>
<reference evidence="1 2" key="1">
    <citation type="submission" date="2020-10" db="EMBL/GenBank/DDBJ databases">
        <title>The Coptis chinensis genome and diversification of protoberbering-type alkaloids.</title>
        <authorList>
            <person name="Wang B."/>
            <person name="Shu S."/>
            <person name="Song C."/>
            <person name="Liu Y."/>
        </authorList>
    </citation>
    <scope>NUCLEOTIDE SEQUENCE [LARGE SCALE GENOMIC DNA]</scope>
    <source>
        <strain evidence="1">HL-2020</strain>
        <tissue evidence="1">Leaf</tissue>
    </source>
</reference>
<name>A0A835MI33_9MAGN</name>
<dbReference type="EMBL" id="JADFTS010000001">
    <property type="protein sequence ID" value="KAF9624536.1"/>
    <property type="molecule type" value="Genomic_DNA"/>
</dbReference>
<dbReference type="Proteomes" id="UP000631114">
    <property type="component" value="Unassembled WGS sequence"/>
</dbReference>
<dbReference type="OrthoDB" id="1729821at2759"/>
<accession>A0A835MI33</accession>
<organism evidence="1 2">
    <name type="scientific">Coptis chinensis</name>
    <dbReference type="NCBI Taxonomy" id="261450"/>
    <lineage>
        <taxon>Eukaryota</taxon>
        <taxon>Viridiplantae</taxon>
        <taxon>Streptophyta</taxon>
        <taxon>Embryophyta</taxon>
        <taxon>Tracheophyta</taxon>
        <taxon>Spermatophyta</taxon>
        <taxon>Magnoliopsida</taxon>
        <taxon>Ranunculales</taxon>
        <taxon>Ranunculaceae</taxon>
        <taxon>Coptidoideae</taxon>
        <taxon>Coptis</taxon>
    </lineage>
</organism>
<dbReference type="Gene3D" id="3.30.429.10">
    <property type="entry name" value="Macrophage Migration Inhibitory Factor"/>
    <property type="match status" value="1"/>
</dbReference>
<evidence type="ECO:0000313" key="2">
    <source>
        <dbReference type="Proteomes" id="UP000631114"/>
    </source>
</evidence>
<evidence type="ECO:0000313" key="1">
    <source>
        <dbReference type="EMBL" id="KAF9624536.1"/>
    </source>
</evidence>
<sequence length="194" mass="21748">MIGSRMASCGNRNVKLRGRTSSKVRYWVVAINDAGLRPPEGWCHPHRFGSFAPPRGLTEDGSEAQWFVDGQAAFGAIEEAKYSLLIGGRCHESYLRHPFDAHGSSQLDVLMEAKAKQVVQVYSHYEEKRLCLGDPFPLHSWNRKQPSLMVVVSIGGLNLDTNKKLSLCIATILETKLLVPKNHFFLEFYDTKAS</sequence>
<comment type="caution">
    <text evidence="1">The sequence shown here is derived from an EMBL/GenBank/DDBJ whole genome shotgun (WGS) entry which is preliminary data.</text>
</comment>
<proteinExistence type="predicted"/>
<gene>
    <name evidence="1" type="ORF">IFM89_011710</name>
</gene>
<dbReference type="AlphaFoldDB" id="A0A835MI33"/>
<dbReference type="InterPro" id="IPR014347">
    <property type="entry name" value="Tautomerase/MIF_sf"/>
</dbReference>
<keyword evidence="2" id="KW-1185">Reference proteome</keyword>
<protein>
    <submittedName>
        <fullName evidence="1">Uncharacterized protein</fullName>
    </submittedName>
</protein>